<name>A0ABV0LB55_9PSEU</name>
<sequence length="96" mass="9826">MFNRIEKAAAAADAITPLEVQAPGLPVACLFATIVRAIAGQAELAQAAKFAAQRQNFYKAFANDVVRGPGFIAAPGAGTRVNLAGLSSDELLAVVA</sequence>
<dbReference type="Proteomes" id="UP001440984">
    <property type="component" value="Unassembled WGS sequence"/>
</dbReference>
<dbReference type="RefSeq" id="WP_348949655.1">
    <property type="nucleotide sequence ID" value="NZ_JBDZYD010000003.1"/>
</dbReference>
<protein>
    <submittedName>
        <fullName evidence="1">Uncharacterized protein</fullName>
    </submittedName>
</protein>
<evidence type="ECO:0000313" key="2">
    <source>
        <dbReference type="Proteomes" id="UP001440984"/>
    </source>
</evidence>
<reference evidence="1 2" key="1">
    <citation type="submission" date="2024-05" db="EMBL/GenBank/DDBJ databases">
        <authorList>
            <person name="Zhao H."/>
            <person name="Xu Y."/>
            <person name="Lin S."/>
            <person name="Spain J.C."/>
            <person name="Zhou N.-Y."/>
        </authorList>
    </citation>
    <scope>NUCLEOTIDE SEQUENCE [LARGE SCALE GENOMIC DNA]</scope>
    <source>
        <strain evidence="1 2">NEAU-NG30</strain>
    </source>
</reference>
<organism evidence="1 2">
    <name type="scientific">Amycolatopsis melonis</name>
    <dbReference type="NCBI Taxonomy" id="3156488"/>
    <lineage>
        <taxon>Bacteria</taxon>
        <taxon>Bacillati</taxon>
        <taxon>Actinomycetota</taxon>
        <taxon>Actinomycetes</taxon>
        <taxon>Pseudonocardiales</taxon>
        <taxon>Pseudonocardiaceae</taxon>
        <taxon>Amycolatopsis</taxon>
    </lineage>
</organism>
<gene>
    <name evidence="1" type="ORF">ABJI51_10730</name>
</gene>
<comment type="caution">
    <text evidence="1">The sequence shown here is derived from an EMBL/GenBank/DDBJ whole genome shotgun (WGS) entry which is preliminary data.</text>
</comment>
<keyword evidence="2" id="KW-1185">Reference proteome</keyword>
<evidence type="ECO:0000313" key="1">
    <source>
        <dbReference type="EMBL" id="MEQ0559546.1"/>
    </source>
</evidence>
<accession>A0ABV0LB55</accession>
<proteinExistence type="predicted"/>
<dbReference type="EMBL" id="JBDZYD010000003">
    <property type="protein sequence ID" value="MEQ0559546.1"/>
    <property type="molecule type" value="Genomic_DNA"/>
</dbReference>